<dbReference type="Gene3D" id="3.40.50.180">
    <property type="entry name" value="Methylesterase CheB, C-terminal domain"/>
    <property type="match status" value="1"/>
</dbReference>
<dbReference type="EC" id="3.1.1.61" evidence="5"/>
<evidence type="ECO:0000256" key="5">
    <source>
        <dbReference type="HAMAP-Rule" id="MF_00099"/>
    </source>
</evidence>
<gene>
    <name evidence="5" type="primary">cheB</name>
    <name evidence="10" type="ORF">HYN69_15305</name>
</gene>
<feature type="active site" evidence="5 6">
    <location>
        <position position="296"/>
    </location>
</feature>
<evidence type="ECO:0000256" key="4">
    <source>
        <dbReference type="ARBA" id="ARBA00048267"/>
    </source>
</evidence>
<dbReference type="InterPro" id="IPR035909">
    <property type="entry name" value="CheB_C"/>
</dbReference>
<dbReference type="PANTHER" id="PTHR42872">
    <property type="entry name" value="PROTEIN-GLUTAMATE METHYLESTERASE/PROTEIN-GLUTAMINE GLUTAMINASE"/>
    <property type="match status" value="1"/>
</dbReference>
<evidence type="ECO:0000313" key="11">
    <source>
        <dbReference type="Proteomes" id="UP000244496"/>
    </source>
</evidence>
<evidence type="ECO:0000313" key="10">
    <source>
        <dbReference type="EMBL" id="AWB49686.1"/>
    </source>
</evidence>
<dbReference type="AlphaFoldDB" id="A0A2S0UPE4"/>
<comment type="domain">
    <text evidence="5">Contains a C-terminal catalytic domain, and an N-terminal region which modulates catalytic activity.</text>
</comment>
<dbReference type="OrthoDB" id="9793421at2"/>
<protein>
    <recommendedName>
        <fullName evidence="5">Protein-glutamate methylesterase/protein-glutamine glutaminase</fullName>
        <ecNumber evidence="5">3.1.1.61</ecNumber>
        <ecNumber evidence="5">3.5.1.44</ecNumber>
    </recommendedName>
</protein>
<proteinExistence type="inferred from homology"/>
<evidence type="ECO:0000259" key="8">
    <source>
        <dbReference type="PROSITE" id="PS50110"/>
    </source>
</evidence>
<dbReference type="KEGG" id="geh:HYN69_15305"/>
<dbReference type="GO" id="GO:0000156">
    <property type="term" value="F:phosphorelay response regulator activity"/>
    <property type="evidence" value="ECO:0007669"/>
    <property type="project" value="InterPro"/>
</dbReference>
<dbReference type="CDD" id="cd16432">
    <property type="entry name" value="CheB_Rec"/>
    <property type="match status" value="1"/>
</dbReference>
<dbReference type="Pfam" id="PF01339">
    <property type="entry name" value="CheB_methylest"/>
    <property type="match status" value="1"/>
</dbReference>
<keyword evidence="5 7" id="KW-0597">Phosphoprotein</keyword>
<sequence length="362" mass="37805">MAPPRIVKVLIVDDSAMVRKVLTMGLSSDRFIQVVGAASNPDTAWQMIQALRPDVITLDVEMPEMDGITFLRSFLPKARIPTVMISAHTRDGAQTSMDAMEAGAVDIIPKPALGAGLASGLPAMMADICARVRAAADAHVVLGRTRPAAPQRPAAPVISRGPGGGEILALGSSTGGVQALGTILPMFPHDCPPIVIVQHMPEAFTGPFAARLDGTCTVHVREAQDGELVEAGTALIAPGGKRHMELDRAGRGYRIRLVEGPAVCFSRPSVDVLFNSVARLAGANAVGAILTGMGRDGAAGLLAIRNAGGRTLSQDQDSSVVYGMPMAAWENGASEAALPLDDIPARMLHLLGTRTSRPEIRA</sequence>
<dbReference type="GO" id="GO:0008984">
    <property type="term" value="F:protein-glutamate methylesterase activity"/>
    <property type="evidence" value="ECO:0007669"/>
    <property type="project" value="UniProtKB-UniRule"/>
</dbReference>
<keyword evidence="11" id="KW-1185">Reference proteome</keyword>
<dbReference type="InterPro" id="IPR001789">
    <property type="entry name" value="Sig_transdc_resp-reg_receiver"/>
</dbReference>
<dbReference type="GO" id="GO:0050568">
    <property type="term" value="F:protein-glutamine glutaminase activity"/>
    <property type="evidence" value="ECO:0007669"/>
    <property type="project" value="UniProtKB-UniRule"/>
</dbReference>
<dbReference type="InterPro" id="IPR011006">
    <property type="entry name" value="CheY-like_superfamily"/>
</dbReference>
<dbReference type="SUPFAM" id="SSF52172">
    <property type="entry name" value="CheY-like"/>
    <property type="match status" value="1"/>
</dbReference>
<dbReference type="CDD" id="cd17541">
    <property type="entry name" value="REC_CheB-like"/>
    <property type="match status" value="1"/>
</dbReference>
<comment type="catalytic activity">
    <reaction evidence="5">
        <text>L-glutaminyl-[protein] + H2O = L-glutamyl-[protein] + NH4(+)</text>
        <dbReference type="Rhea" id="RHEA:16441"/>
        <dbReference type="Rhea" id="RHEA-COMP:10207"/>
        <dbReference type="Rhea" id="RHEA-COMP:10208"/>
        <dbReference type="ChEBI" id="CHEBI:15377"/>
        <dbReference type="ChEBI" id="CHEBI:28938"/>
        <dbReference type="ChEBI" id="CHEBI:29973"/>
        <dbReference type="ChEBI" id="CHEBI:30011"/>
        <dbReference type="EC" id="3.5.1.44"/>
    </reaction>
</comment>
<dbReference type="Proteomes" id="UP000244496">
    <property type="component" value="Chromosome"/>
</dbReference>
<comment type="similarity">
    <text evidence="5">Belongs to the CheB family.</text>
</comment>
<dbReference type="RefSeq" id="WP_108436503.1">
    <property type="nucleotide sequence ID" value="NZ_CP028918.1"/>
</dbReference>
<feature type="active site" evidence="5 6">
    <location>
        <position position="199"/>
    </location>
</feature>
<keyword evidence="3 5" id="KW-0378">Hydrolase</keyword>
<comment type="subcellular location">
    <subcellularLocation>
        <location evidence="5">Cytoplasm</location>
    </subcellularLocation>
</comment>
<keyword evidence="2 5" id="KW-0145">Chemotaxis</keyword>
<feature type="active site" evidence="5 6">
    <location>
        <position position="173"/>
    </location>
</feature>
<evidence type="ECO:0000259" key="9">
    <source>
        <dbReference type="PROSITE" id="PS50122"/>
    </source>
</evidence>
<feature type="domain" description="CheB-type methylesterase" evidence="9">
    <location>
        <begin position="162"/>
        <end position="354"/>
    </location>
</feature>
<dbReference type="GO" id="GO:0005737">
    <property type="term" value="C:cytoplasm"/>
    <property type="evidence" value="ECO:0007669"/>
    <property type="project" value="UniProtKB-SubCell"/>
</dbReference>
<feature type="domain" description="Response regulatory" evidence="8">
    <location>
        <begin position="8"/>
        <end position="125"/>
    </location>
</feature>
<dbReference type="PROSITE" id="PS50110">
    <property type="entry name" value="RESPONSE_REGULATORY"/>
    <property type="match status" value="1"/>
</dbReference>
<evidence type="ECO:0000256" key="6">
    <source>
        <dbReference type="PROSITE-ProRule" id="PRU00050"/>
    </source>
</evidence>
<accession>A0A2S0UPE4</accession>
<comment type="catalytic activity">
    <reaction evidence="4 5">
        <text>[protein]-L-glutamate 5-O-methyl ester + H2O = L-glutamyl-[protein] + methanol + H(+)</text>
        <dbReference type="Rhea" id="RHEA:23236"/>
        <dbReference type="Rhea" id="RHEA-COMP:10208"/>
        <dbReference type="Rhea" id="RHEA-COMP:10311"/>
        <dbReference type="ChEBI" id="CHEBI:15377"/>
        <dbReference type="ChEBI" id="CHEBI:15378"/>
        <dbReference type="ChEBI" id="CHEBI:17790"/>
        <dbReference type="ChEBI" id="CHEBI:29973"/>
        <dbReference type="ChEBI" id="CHEBI:82795"/>
        <dbReference type="EC" id="3.1.1.61"/>
    </reaction>
</comment>
<feature type="modified residue" description="4-aspartylphosphate" evidence="5 7">
    <location>
        <position position="59"/>
    </location>
</feature>
<dbReference type="InterPro" id="IPR000673">
    <property type="entry name" value="Sig_transdc_resp-reg_Me-estase"/>
</dbReference>
<dbReference type="GO" id="GO:0006935">
    <property type="term" value="P:chemotaxis"/>
    <property type="evidence" value="ECO:0007669"/>
    <property type="project" value="UniProtKB-UniRule"/>
</dbReference>
<dbReference type="InterPro" id="IPR008248">
    <property type="entry name" value="CheB-like"/>
</dbReference>
<evidence type="ECO:0000256" key="3">
    <source>
        <dbReference type="ARBA" id="ARBA00022801"/>
    </source>
</evidence>
<dbReference type="PIRSF" id="PIRSF000876">
    <property type="entry name" value="RR_chemtxs_CheB"/>
    <property type="match status" value="1"/>
</dbReference>
<dbReference type="SMART" id="SM00448">
    <property type="entry name" value="REC"/>
    <property type="match status" value="1"/>
</dbReference>
<dbReference type="EMBL" id="CP028918">
    <property type="protein sequence ID" value="AWB49686.1"/>
    <property type="molecule type" value="Genomic_DNA"/>
</dbReference>
<dbReference type="SUPFAM" id="SSF52738">
    <property type="entry name" value="Methylesterase CheB, C-terminal domain"/>
    <property type="match status" value="1"/>
</dbReference>
<keyword evidence="1 5" id="KW-0963">Cytoplasm</keyword>
<reference evidence="10 11" key="1">
    <citation type="submission" date="2018-04" db="EMBL/GenBank/DDBJ databases">
        <title>Genome sequencing of Gemmobacter.</title>
        <authorList>
            <person name="Yi H."/>
            <person name="Baek M.-G."/>
        </authorList>
    </citation>
    <scope>NUCLEOTIDE SEQUENCE [LARGE SCALE GENOMIC DNA]</scope>
    <source>
        <strain evidence="10 11">HYN0069</strain>
    </source>
</reference>
<dbReference type="HAMAP" id="MF_00099">
    <property type="entry name" value="CheB_chemtxs"/>
    <property type="match status" value="1"/>
</dbReference>
<comment type="function">
    <text evidence="5">Involved in chemotaxis. Part of a chemotaxis signal transduction system that modulates chemotaxis in response to various stimuli. Catalyzes the demethylation of specific methylglutamate residues introduced into the chemoreceptors (methyl-accepting chemotaxis proteins or MCP) by CheR. Also mediates the irreversible deamidation of specific glutamine residues to glutamic acid.</text>
</comment>
<evidence type="ECO:0000256" key="2">
    <source>
        <dbReference type="ARBA" id="ARBA00022500"/>
    </source>
</evidence>
<dbReference type="Pfam" id="PF00072">
    <property type="entry name" value="Response_reg"/>
    <property type="match status" value="1"/>
</dbReference>
<evidence type="ECO:0000256" key="7">
    <source>
        <dbReference type="PROSITE-ProRule" id="PRU00169"/>
    </source>
</evidence>
<name>A0A2S0UPE4_9RHOB</name>
<comment type="PTM">
    <text evidence="5">Phosphorylated by CheA. Phosphorylation of the N-terminal regulatory domain activates the methylesterase activity.</text>
</comment>
<dbReference type="PROSITE" id="PS50122">
    <property type="entry name" value="CHEB"/>
    <property type="match status" value="1"/>
</dbReference>
<dbReference type="PANTHER" id="PTHR42872:SF6">
    <property type="entry name" value="PROTEIN-GLUTAMATE METHYLESTERASE_PROTEIN-GLUTAMINE GLUTAMINASE"/>
    <property type="match status" value="1"/>
</dbReference>
<dbReference type="Gene3D" id="3.40.50.2300">
    <property type="match status" value="1"/>
</dbReference>
<evidence type="ECO:0000256" key="1">
    <source>
        <dbReference type="ARBA" id="ARBA00022490"/>
    </source>
</evidence>
<dbReference type="EC" id="3.5.1.44" evidence="5"/>
<dbReference type="NCBIfam" id="NF001965">
    <property type="entry name" value="PRK00742.1"/>
    <property type="match status" value="1"/>
</dbReference>
<organism evidence="10 11">
    <name type="scientific">Paragemmobacter aquarius</name>
    <dbReference type="NCBI Taxonomy" id="2169400"/>
    <lineage>
        <taxon>Bacteria</taxon>
        <taxon>Pseudomonadati</taxon>
        <taxon>Pseudomonadota</taxon>
        <taxon>Alphaproteobacteria</taxon>
        <taxon>Rhodobacterales</taxon>
        <taxon>Paracoccaceae</taxon>
        <taxon>Paragemmobacter</taxon>
    </lineage>
</organism>